<dbReference type="PANTHER" id="PTHR33099:SF7">
    <property type="entry name" value="MYND-TYPE DOMAIN-CONTAINING PROTEIN"/>
    <property type="match status" value="1"/>
</dbReference>
<organism evidence="3 4">
    <name type="scientific">Knufia obscura</name>
    <dbReference type="NCBI Taxonomy" id="1635080"/>
    <lineage>
        <taxon>Eukaryota</taxon>
        <taxon>Fungi</taxon>
        <taxon>Dikarya</taxon>
        <taxon>Ascomycota</taxon>
        <taxon>Pezizomycotina</taxon>
        <taxon>Eurotiomycetes</taxon>
        <taxon>Chaetothyriomycetidae</taxon>
        <taxon>Chaetothyriales</taxon>
        <taxon>Trichomeriaceae</taxon>
        <taxon>Knufia</taxon>
    </lineage>
</organism>
<evidence type="ECO:0000256" key="1">
    <source>
        <dbReference type="SAM" id="MobiDB-lite"/>
    </source>
</evidence>
<dbReference type="RefSeq" id="XP_064727452.1">
    <property type="nucleotide sequence ID" value="XM_064877065.1"/>
</dbReference>
<dbReference type="Pfam" id="PF13640">
    <property type="entry name" value="2OG-FeII_Oxy_3"/>
    <property type="match status" value="1"/>
</dbReference>
<dbReference type="InterPro" id="IPR044862">
    <property type="entry name" value="Pro_4_hyd_alph_FE2OG_OXY"/>
</dbReference>
<sequence length="952" mass="108026">MSYFWDSPPLPPQPLPESFSDIKEELLEALCSLSEEGSFAYTESSPTAPNPGIEVQELGLIGFPLSSRDATALKEKCRLSPFGKGEETLTDPSVRCSYELDSSELQITNPAWDMFVWDITTKAYDKLGLSYGRENVKAELYKLLMYEKGAFFKSHQDSEKTTGMFGTLVISLPSKHEGGKVVLQHNDIQEVFDSAKSSPFETSFAAWYSDVSHEVQKVQSGYRIVLTYNLVQTSTSPCQAPPDGEGKSRMIAALEDFTSAITEEIVDNTEHFPSYMIYKLTHLYSESNLNLSSLKGWDSMAAQYLVDACRHAFYDFYLATLEKEVMFGQSMSDCEYHRRLKFTCIIDEDGEKVLVEPDYKDGYCLEEDETAEEDNHYAGSEHDEYTGNEGAMSTFKYKTTVLLMVPPPRSLEFSMSHSGKLADALGMFEDLRPKALEDEEAEFELDDICQIVIRAAKPENYWHDRESVKARERQSCMDQVVQASLEHGWLHYIDRILYEQSHKPEHLQGYANYVSKNEVTIRDDSLWKRSGVTLSAKYTILGDITLAFNETTPPPTETHRSTFRKWYHEALHYILTSKLKADGGDGPALANVVETCGVDVHAWISDFLKGTSASTKAYFVLALKDPGSTQPGIDQHQKTALAEFWSDFTFWQDLRHDNLCELLKFTLVLGVLPVQRTLEQICAALPALRKWAKNGQMWVAGPNVGKPYYHHEDDSVTDYLAQVVIPFVGSVINHQVPNLVVEEDATLFESIAPFVLTVLCLYITRSVGEEPHPPGDWTRPANSWRYCGCSVCKKFGEFMESKERQALRLAVTEKQKEHLEKYRTPYLLENSDYNVEIHASKQAKAPIGWKCTKEHKAWSKSLADWELRREQTRCLITRIGGKDMVYLKAYLGEHFDAVMGCRVEDLPKCEGLEDPSPPAKPTQPQWAGPEPMDPTTDAAMRMQEFMETRFEY</sequence>
<dbReference type="PANTHER" id="PTHR33099">
    <property type="entry name" value="FE2OG DIOXYGENASE DOMAIN-CONTAINING PROTEIN"/>
    <property type="match status" value="1"/>
</dbReference>
<proteinExistence type="predicted"/>
<dbReference type="GeneID" id="90002115"/>
<comment type="caution">
    <text evidence="3">The sequence shown here is derived from an EMBL/GenBank/DDBJ whole genome shotgun (WGS) entry which is preliminary data.</text>
</comment>
<feature type="domain" description="Prolyl 4-hydroxylase alpha subunit Fe(2+) 2OG dioxygenase" evidence="2">
    <location>
        <begin position="142"/>
        <end position="229"/>
    </location>
</feature>
<dbReference type="Gene3D" id="2.60.120.620">
    <property type="entry name" value="q2cbj1_9rhob like domain"/>
    <property type="match status" value="1"/>
</dbReference>
<reference evidence="3 4" key="1">
    <citation type="journal article" date="2023" name="Res Sq">
        <title>Genomic and morphological characterization of Knufia obscura isolated from the Mars 2020 spacecraft assembly facility.</title>
        <authorList>
            <person name="Chander A.M."/>
            <person name="Teixeira M.M."/>
            <person name="Singh N.K."/>
            <person name="Williams M.P."/>
            <person name="Parker C.W."/>
            <person name="Leo P."/>
            <person name="Stajich J.E."/>
            <person name="Torok T."/>
            <person name="Tighe S."/>
            <person name="Mason C.E."/>
            <person name="Venkateswaran K."/>
        </authorList>
    </citation>
    <scope>NUCLEOTIDE SEQUENCE [LARGE SCALE GENOMIC DNA]</scope>
    <source>
        <strain evidence="3 4">CCFEE 5817</strain>
    </source>
</reference>
<dbReference type="EMBL" id="JAVHJV010000011">
    <property type="protein sequence ID" value="KAK5939362.1"/>
    <property type="molecule type" value="Genomic_DNA"/>
</dbReference>
<protein>
    <recommendedName>
        <fullName evidence="2">Prolyl 4-hydroxylase alpha subunit Fe(2+) 2OG dioxygenase domain-containing protein</fullName>
    </recommendedName>
</protein>
<keyword evidence="4" id="KW-1185">Reference proteome</keyword>
<evidence type="ECO:0000313" key="3">
    <source>
        <dbReference type="EMBL" id="KAK5939362.1"/>
    </source>
</evidence>
<accession>A0ABR0RFG1</accession>
<feature type="region of interest" description="Disordered" evidence="1">
    <location>
        <begin position="909"/>
        <end position="938"/>
    </location>
</feature>
<evidence type="ECO:0000313" key="4">
    <source>
        <dbReference type="Proteomes" id="UP001334248"/>
    </source>
</evidence>
<gene>
    <name evidence="3" type="ORF">PMZ80_008666</name>
</gene>
<evidence type="ECO:0000259" key="2">
    <source>
        <dbReference type="Pfam" id="PF13640"/>
    </source>
</evidence>
<name>A0ABR0RFG1_9EURO</name>
<dbReference type="Proteomes" id="UP001334248">
    <property type="component" value="Unassembled WGS sequence"/>
</dbReference>